<sequence>MERLLREVGFDRYERQARLKPALLALLPALVTLAVWQPRVWTTLSGLVSLLAACGLTFLLSKVARYRGRIVERALIARHGGRMTEVFLRHRDPSLSHATKARYHAFFAVWGVQMPTPAEETASPRDADGCYRAGVDWLLEQTRDEGAHPLVKDELIDYGFRRNLLGLKPIGLAIALAVLSVHVWLAVANLGTDETRFWTAAAMAIAMVGVVAAWAFVVRLPFVEDASRSYAVRLLAASHTIRPNSSGKPRKEEAGQQSKADA</sequence>
<protein>
    <submittedName>
        <fullName evidence="3">Uncharacterized protein</fullName>
    </submittedName>
</protein>
<evidence type="ECO:0000313" key="3">
    <source>
        <dbReference type="EMBL" id="MCB4823130.1"/>
    </source>
</evidence>
<dbReference type="EMBL" id="JAJAQI010000022">
    <property type="protein sequence ID" value="MCB4823130.1"/>
    <property type="molecule type" value="Genomic_DNA"/>
</dbReference>
<keyword evidence="2" id="KW-0812">Transmembrane</keyword>
<dbReference type="Proteomes" id="UP001139311">
    <property type="component" value="Unassembled WGS sequence"/>
</dbReference>
<comment type="caution">
    <text evidence="3">The sequence shown here is derived from an EMBL/GenBank/DDBJ whole genome shotgun (WGS) entry which is preliminary data.</text>
</comment>
<name>A0A9X1IHE9_9PROT</name>
<keyword evidence="4" id="KW-1185">Reference proteome</keyword>
<dbReference type="RefSeq" id="WP_226609448.1">
    <property type="nucleotide sequence ID" value="NZ_JAJAQI010000022.1"/>
</dbReference>
<evidence type="ECO:0000313" key="4">
    <source>
        <dbReference type="Proteomes" id="UP001139311"/>
    </source>
</evidence>
<reference evidence="3" key="1">
    <citation type="submission" date="2021-10" db="EMBL/GenBank/DDBJ databases">
        <title>Roseicella aerolatum sp. nov., isolated from aerosols of e-waste dismantling site.</title>
        <authorList>
            <person name="Qin T."/>
        </authorList>
    </citation>
    <scope>NUCLEOTIDE SEQUENCE</scope>
    <source>
        <strain evidence="3">GB24</strain>
    </source>
</reference>
<feature type="transmembrane region" description="Helical" evidence="2">
    <location>
        <begin position="21"/>
        <end position="38"/>
    </location>
</feature>
<proteinExistence type="predicted"/>
<organism evidence="3 4">
    <name type="scientific">Roseicella aerolata</name>
    <dbReference type="NCBI Taxonomy" id="2883479"/>
    <lineage>
        <taxon>Bacteria</taxon>
        <taxon>Pseudomonadati</taxon>
        <taxon>Pseudomonadota</taxon>
        <taxon>Alphaproteobacteria</taxon>
        <taxon>Acetobacterales</taxon>
        <taxon>Roseomonadaceae</taxon>
        <taxon>Roseicella</taxon>
    </lineage>
</organism>
<feature type="transmembrane region" description="Helical" evidence="2">
    <location>
        <begin position="44"/>
        <end position="64"/>
    </location>
</feature>
<feature type="transmembrane region" description="Helical" evidence="2">
    <location>
        <begin position="170"/>
        <end position="191"/>
    </location>
</feature>
<gene>
    <name evidence="3" type="ORF">LHA35_15460</name>
</gene>
<keyword evidence="2" id="KW-0472">Membrane</keyword>
<dbReference type="AlphaFoldDB" id="A0A9X1IHE9"/>
<feature type="compositionally biased region" description="Basic and acidic residues" evidence="1">
    <location>
        <begin position="249"/>
        <end position="262"/>
    </location>
</feature>
<evidence type="ECO:0000256" key="1">
    <source>
        <dbReference type="SAM" id="MobiDB-lite"/>
    </source>
</evidence>
<evidence type="ECO:0000256" key="2">
    <source>
        <dbReference type="SAM" id="Phobius"/>
    </source>
</evidence>
<accession>A0A9X1IHE9</accession>
<feature type="region of interest" description="Disordered" evidence="1">
    <location>
        <begin position="243"/>
        <end position="262"/>
    </location>
</feature>
<keyword evidence="2" id="KW-1133">Transmembrane helix</keyword>
<feature type="transmembrane region" description="Helical" evidence="2">
    <location>
        <begin position="197"/>
        <end position="218"/>
    </location>
</feature>